<evidence type="ECO:0000313" key="1">
    <source>
        <dbReference type="EMBL" id="CAD1844517.1"/>
    </source>
</evidence>
<name>A0A6V7QNL2_ANACO</name>
<dbReference type="AlphaFoldDB" id="A0A6V7QNL2"/>
<accession>A0A6V7QNL2</accession>
<dbReference type="EMBL" id="LR862137">
    <property type="protein sequence ID" value="CAD1844517.1"/>
    <property type="molecule type" value="Genomic_DNA"/>
</dbReference>
<protein>
    <submittedName>
        <fullName evidence="1">Uncharacterized protein</fullName>
    </submittedName>
</protein>
<organism evidence="1">
    <name type="scientific">Ananas comosus var. bracteatus</name>
    <name type="common">red pineapple</name>
    <dbReference type="NCBI Taxonomy" id="296719"/>
    <lineage>
        <taxon>Eukaryota</taxon>
        <taxon>Viridiplantae</taxon>
        <taxon>Streptophyta</taxon>
        <taxon>Embryophyta</taxon>
        <taxon>Tracheophyta</taxon>
        <taxon>Spermatophyta</taxon>
        <taxon>Magnoliopsida</taxon>
        <taxon>Liliopsida</taxon>
        <taxon>Poales</taxon>
        <taxon>Bromeliaceae</taxon>
        <taxon>Bromelioideae</taxon>
        <taxon>Ananas</taxon>
    </lineage>
</organism>
<sequence length="102" mass="11965">MRCYSCRPVSWETLDFEEYQGIKLISELMQDDQKDDNIRLKCAEFLLLLTEHVMKKKNQYMKISGIGLGRNARRLCGPQANLAQPLIRSRDRLQFETKHGAY</sequence>
<reference evidence="1" key="1">
    <citation type="submission" date="2020-07" db="EMBL/GenBank/DDBJ databases">
        <authorList>
            <person name="Lin J."/>
        </authorList>
    </citation>
    <scope>NUCLEOTIDE SEQUENCE</scope>
</reference>
<proteinExistence type="predicted"/>
<gene>
    <name evidence="1" type="ORF">CB5_LOCUS27728</name>
</gene>